<comment type="caution">
    <text evidence="2">The sequence shown here is derived from an EMBL/GenBank/DDBJ whole genome shotgun (WGS) entry which is preliminary data.</text>
</comment>
<accession>A0A7C9RD48</accession>
<evidence type="ECO:0000256" key="1">
    <source>
        <dbReference type="SAM" id="MobiDB-lite"/>
    </source>
</evidence>
<name>A0A7C9RD48_9BRAD</name>
<dbReference type="Proteomes" id="UP000480266">
    <property type="component" value="Unassembled WGS sequence"/>
</dbReference>
<organism evidence="2 3">
    <name type="scientific">Candidatus Afipia apatlaquensis</name>
    <dbReference type="NCBI Taxonomy" id="2712852"/>
    <lineage>
        <taxon>Bacteria</taxon>
        <taxon>Pseudomonadati</taxon>
        <taxon>Pseudomonadota</taxon>
        <taxon>Alphaproteobacteria</taxon>
        <taxon>Hyphomicrobiales</taxon>
        <taxon>Nitrobacteraceae</taxon>
        <taxon>Afipia</taxon>
    </lineage>
</organism>
<evidence type="ECO:0000313" key="2">
    <source>
        <dbReference type="EMBL" id="NGX94299.1"/>
    </source>
</evidence>
<feature type="compositionally biased region" description="Basic and acidic residues" evidence="1">
    <location>
        <begin position="324"/>
        <end position="352"/>
    </location>
</feature>
<keyword evidence="3" id="KW-1185">Reference proteome</keyword>
<feature type="region of interest" description="Disordered" evidence="1">
    <location>
        <begin position="292"/>
        <end position="366"/>
    </location>
</feature>
<protein>
    <submittedName>
        <fullName evidence="2">Tetratricopeptide repeat protein</fullName>
    </submittedName>
</protein>
<reference evidence="2" key="1">
    <citation type="submission" date="2020-02" db="EMBL/GenBank/DDBJ databases">
        <title>Draft genome sequence of Candidatus Afipia apatlaquensis IBT-C3, a potential strain for decolorization of textile dyes.</title>
        <authorList>
            <person name="Sanchez-Reyes A."/>
            <person name="Breton-Deval L."/>
            <person name="Mangelson H."/>
            <person name="Sanchez-Flores A."/>
        </authorList>
    </citation>
    <scope>NUCLEOTIDE SEQUENCE [LARGE SCALE GENOMIC DNA]</scope>
    <source>
        <strain evidence="2">IBT-C3</strain>
    </source>
</reference>
<evidence type="ECO:0000313" key="3">
    <source>
        <dbReference type="Proteomes" id="UP000480266"/>
    </source>
</evidence>
<gene>
    <name evidence="2" type="ORF">G4V63_03380</name>
</gene>
<feature type="compositionally biased region" description="Polar residues" evidence="1">
    <location>
        <begin position="293"/>
        <end position="303"/>
    </location>
</feature>
<dbReference type="EMBL" id="JAAMRR010000172">
    <property type="protein sequence ID" value="NGX94299.1"/>
    <property type="molecule type" value="Genomic_DNA"/>
</dbReference>
<feature type="non-terminal residue" evidence="2">
    <location>
        <position position="565"/>
    </location>
</feature>
<sequence length="565" mass="59912">MSCKAAGIFKPLRKSGSKARSFADGLRRGLRPSAFALAVLLSFLSIAAEAAPADPVKGEATLTAQPGYARLVLKFKEDVPTEVIVAGAILVIQFKNSVDVPIDLLADSAPAYVGSVRRDPDGTAIRMALTQKVSVNVMTAGERVFIDLLPEKWVGLPPALPAEVVKELSERALAAERALRMQKIADEAKKRPPVRVRASVQPTFVRFVFEMPDGVNVSSSLGTEKFTLSFTAPLVFDLADAKIAMPANITSINQKIEGEASRVDIALVGEADIHSFREDKNYVVDVAFEPAQKPQTVSPSKSSVPGDKASEVAQPTSEQIARLMKPDAKPSEIKLPEVKPSDVKPVDAKPVDAKPPAPSPEAKTEAVIAKPEPAAPAPNPAVVAEAPAPVKPPPVASPPAVKAPPSEIATGKPAAGVTVEARLTSDDLRLTFPFSSPTAAAVFRRSDSIWLVFDTDQAIDTSAVRREGGWIVADVEPVDLPKGRALRIRLNRPQLANLIGDERAWTLVLADKALPPQQPLIATRNMADPGRASVSVSLAKPGQLHRLNDPDAGDLLLVMTAGAPA</sequence>
<proteinExistence type="predicted"/>
<dbReference type="AlphaFoldDB" id="A0A7C9RD48"/>